<accession>A0A1N7L5B1</accession>
<protein>
    <submittedName>
        <fullName evidence="3">Chalcone isomerase-like</fullName>
    </submittedName>
</protein>
<dbReference type="InterPro" id="IPR036298">
    <property type="entry name" value="Chalcone_isomerase_sf"/>
</dbReference>
<feature type="chain" id="PRO_5009943249" evidence="1">
    <location>
        <begin position="25"/>
        <end position="191"/>
    </location>
</feature>
<evidence type="ECO:0000256" key="1">
    <source>
        <dbReference type="SAM" id="SignalP"/>
    </source>
</evidence>
<reference evidence="4" key="1">
    <citation type="submission" date="2017-01" db="EMBL/GenBank/DDBJ databases">
        <authorList>
            <person name="Varghese N."/>
            <person name="Submissions S."/>
        </authorList>
    </citation>
    <scope>NUCLEOTIDE SEQUENCE [LARGE SCALE GENOMIC DNA]</scope>
    <source>
        <strain evidence="4">DSM 24913</strain>
    </source>
</reference>
<dbReference type="EMBL" id="FTOH01000003">
    <property type="protein sequence ID" value="SIS68983.1"/>
    <property type="molecule type" value="Genomic_DNA"/>
</dbReference>
<evidence type="ECO:0000313" key="3">
    <source>
        <dbReference type="EMBL" id="SIS68983.1"/>
    </source>
</evidence>
<proteinExistence type="predicted"/>
<dbReference type="InterPro" id="IPR016087">
    <property type="entry name" value="Chalcone_isomerase"/>
</dbReference>
<dbReference type="Proteomes" id="UP000185639">
    <property type="component" value="Unassembled WGS sequence"/>
</dbReference>
<organism evidence="3 4">
    <name type="scientific">Thalassolituus maritimus</name>
    <dbReference type="NCBI Taxonomy" id="484498"/>
    <lineage>
        <taxon>Bacteria</taxon>
        <taxon>Pseudomonadati</taxon>
        <taxon>Pseudomonadota</taxon>
        <taxon>Gammaproteobacteria</taxon>
        <taxon>Oceanospirillales</taxon>
        <taxon>Oceanospirillaceae</taxon>
        <taxon>Thalassolituus</taxon>
    </lineage>
</organism>
<keyword evidence="1" id="KW-0732">Signal</keyword>
<dbReference type="STRING" id="484498.SAMN05421686_103295"/>
<dbReference type="RefSeq" id="WP_084188705.1">
    <property type="nucleotide sequence ID" value="NZ_FTOH01000003.1"/>
</dbReference>
<sequence length="191" mass="20545">MIIKMVSSCFLCTALALSASAAFADVKLKGVSVPEEVTFSGHTMVLNGAGVRSRFFIDAYVAALYLPEVSTDADGILASGSPLDIRVVIISDLVTADRFAESAMDGFVRSTHGDLGPIRPQVETMIKTFRNSLSVGDVFDLVYNPDAGTEIYRNGELLEVVEGLDFRSAMAGIWLSDDPVQTSLREKMLGL</sequence>
<dbReference type="InterPro" id="IPR016088">
    <property type="entry name" value="Chalcone_isomerase_3-sand"/>
</dbReference>
<evidence type="ECO:0000313" key="4">
    <source>
        <dbReference type="Proteomes" id="UP000185639"/>
    </source>
</evidence>
<evidence type="ECO:0000259" key="2">
    <source>
        <dbReference type="Pfam" id="PF16036"/>
    </source>
</evidence>
<dbReference type="OrthoDB" id="270742at2"/>
<name>A0A1N7L5B1_9GAMM</name>
<dbReference type="Pfam" id="PF16036">
    <property type="entry name" value="Chalcone_3"/>
    <property type="match status" value="1"/>
</dbReference>
<gene>
    <name evidence="3" type="ORF">SAMN05421686_103295</name>
</gene>
<dbReference type="GO" id="GO:0016872">
    <property type="term" value="F:intramolecular lyase activity"/>
    <property type="evidence" value="ECO:0007669"/>
    <property type="project" value="InterPro"/>
</dbReference>
<feature type="domain" description="Chalcone isomerase" evidence="2">
    <location>
        <begin position="27"/>
        <end position="190"/>
    </location>
</feature>
<dbReference type="SUPFAM" id="SSF54626">
    <property type="entry name" value="Chalcone isomerase"/>
    <property type="match status" value="1"/>
</dbReference>
<keyword evidence="4" id="KW-1185">Reference proteome</keyword>
<dbReference type="Gene3D" id="3.50.70.10">
    <property type="match status" value="1"/>
</dbReference>
<dbReference type="AlphaFoldDB" id="A0A1N7L5B1"/>
<feature type="signal peptide" evidence="1">
    <location>
        <begin position="1"/>
        <end position="24"/>
    </location>
</feature>
<keyword evidence="3" id="KW-0413">Isomerase</keyword>